<dbReference type="Proteomes" id="UP000298663">
    <property type="component" value="Chromosome X"/>
</dbReference>
<comment type="caution">
    <text evidence="2">The sequence shown here is derived from an EMBL/GenBank/DDBJ whole genome shotgun (WGS) entry which is preliminary data.</text>
</comment>
<reference evidence="2 3" key="1">
    <citation type="journal article" date="2015" name="Genome Biol.">
        <title>Comparative genomics of Steinernema reveals deeply conserved gene regulatory networks.</title>
        <authorList>
            <person name="Dillman A.R."/>
            <person name="Macchietto M."/>
            <person name="Porter C.F."/>
            <person name="Rogers A."/>
            <person name="Williams B."/>
            <person name="Antoshechkin I."/>
            <person name="Lee M.M."/>
            <person name="Goodwin Z."/>
            <person name="Lu X."/>
            <person name="Lewis E.E."/>
            <person name="Goodrich-Blair H."/>
            <person name="Stock S.P."/>
            <person name="Adams B.J."/>
            <person name="Sternberg P.W."/>
            <person name="Mortazavi A."/>
        </authorList>
    </citation>
    <scope>NUCLEOTIDE SEQUENCE [LARGE SCALE GENOMIC DNA]</scope>
    <source>
        <strain evidence="2 3">ALL</strain>
    </source>
</reference>
<name>A0A4U8UWH2_STECR</name>
<evidence type="ECO:0000313" key="2">
    <source>
        <dbReference type="EMBL" id="TMS37159.1"/>
    </source>
</evidence>
<evidence type="ECO:0000256" key="1">
    <source>
        <dbReference type="SAM" id="MobiDB-lite"/>
    </source>
</evidence>
<dbReference type="EMBL" id="AZBU02000001">
    <property type="protein sequence ID" value="TMS37159.1"/>
    <property type="molecule type" value="Genomic_DNA"/>
</dbReference>
<dbReference type="AlphaFoldDB" id="A0A4U8UWH2"/>
<keyword evidence="3" id="KW-1185">Reference proteome</keyword>
<dbReference type="EMBL" id="CM016762">
    <property type="protein sequence ID" value="TMS37159.1"/>
    <property type="molecule type" value="Genomic_DNA"/>
</dbReference>
<proteinExistence type="predicted"/>
<reference evidence="2 3" key="2">
    <citation type="journal article" date="2019" name="G3 (Bethesda)">
        <title>Hybrid Assembly of the Genome of the Entomopathogenic Nematode Steinernema carpocapsae Identifies the X-Chromosome.</title>
        <authorList>
            <person name="Serra L."/>
            <person name="Macchietto M."/>
            <person name="Macias-Munoz A."/>
            <person name="McGill C.J."/>
            <person name="Rodriguez I.M."/>
            <person name="Rodriguez B."/>
            <person name="Murad R."/>
            <person name="Mortazavi A."/>
        </authorList>
    </citation>
    <scope>NUCLEOTIDE SEQUENCE [LARGE SCALE GENOMIC DNA]</scope>
    <source>
        <strain evidence="2 3">ALL</strain>
    </source>
</reference>
<accession>A0A4U8UWH2</accession>
<gene>
    <name evidence="2" type="ORF">L596_004150</name>
</gene>
<evidence type="ECO:0000313" key="3">
    <source>
        <dbReference type="Proteomes" id="UP000298663"/>
    </source>
</evidence>
<feature type="region of interest" description="Disordered" evidence="1">
    <location>
        <begin position="79"/>
        <end position="103"/>
    </location>
</feature>
<organism evidence="2 3">
    <name type="scientific">Steinernema carpocapsae</name>
    <name type="common">Entomopathogenic nematode</name>
    <dbReference type="NCBI Taxonomy" id="34508"/>
    <lineage>
        <taxon>Eukaryota</taxon>
        <taxon>Metazoa</taxon>
        <taxon>Ecdysozoa</taxon>
        <taxon>Nematoda</taxon>
        <taxon>Chromadorea</taxon>
        <taxon>Rhabditida</taxon>
        <taxon>Tylenchina</taxon>
        <taxon>Panagrolaimomorpha</taxon>
        <taxon>Strongyloidoidea</taxon>
        <taxon>Steinernematidae</taxon>
        <taxon>Steinernema</taxon>
    </lineage>
</organism>
<protein>
    <submittedName>
        <fullName evidence="2">Uncharacterized protein</fullName>
    </submittedName>
</protein>
<sequence>MNSVEALMTKGYYLRLLPAAAFGALFSQSQAAPFPWLDSSRPGCRAMVGIVPGAEGNSLGFDRVAGCIRRMHSRRCCKGEQGEEPVTSCSRSCKKADGRSFYS</sequence>
<feature type="compositionally biased region" description="Basic and acidic residues" evidence="1">
    <location>
        <begin position="94"/>
        <end position="103"/>
    </location>
</feature>